<dbReference type="Pfam" id="PF13540">
    <property type="entry name" value="RCC1_2"/>
    <property type="match status" value="1"/>
</dbReference>
<dbReference type="FunFam" id="2.130.10.30:FF:000027">
    <property type="entry name" value="Protein FMP25, mitochondrial"/>
    <property type="match status" value="1"/>
</dbReference>
<dbReference type="RefSeq" id="XP_033400237.1">
    <property type="nucleotide sequence ID" value="XM_033540019.1"/>
</dbReference>
<dbReference type="Proteomes" id="UP000799438">
    <property type="component" value="Unassembled WGS sequence"/>
</dbReference>
<evidence type="ECO:0000313" key="4">
    <source>
        <dbReference type="Proteomes" id="UP000799438"/>
    </source>
</evidence>
<evidence type="ECO:0000256" key="2">
    <source>
        <dbReference type="SAM" id="MobiDB-lite"/>
    </source>
</evidence>
<keyword evidence="4" id="KW-1185">Reference proteome</keyword>
<dbReference type="PANTHER" id="PTHR47563:SF1">
    <property type="entry name" value="PROTEIN FMP25, MITOCHONDRIAL"/>
    <property type="match status" value="1"/>
</dbReference>
<dbReference type="InterPro" id="IPR053245">
    <property type="entry name" value="MitoProcess-Associated"/>
</dbReference>
<feature type="repeat" description="RCC1" evidence="1">
    <location>
        <begin position="320"/>
        <end position="381"/>
    </location>
</feature>
<feature type="repeat" description="RCC1" evidence="1">
    <location>
        <begin position="256"/>
        <end position="319"/>
    </location>
</feature>
<protein>
    <submittedName>
        <fullName evidence="3">Uncharacterized protein</fullName>
    </submittedName>
</protein>
<reference evidence="3" key="1">
    <citation type="journal article" date="2020" name="Stud. Mycol.">
        <title>101 Dothideomycetes genomes: a test case for predicting lifestyles and emergence of pathogens.</title>
        <authorList>
            <person name="Haridas S."/>
            <person name="Albert R."/>
            <person name="Binder M."/>
            <person name="Bloem J."/>
            <person name="Labutti K."/>
            <person name="Salamov A."/>
            <person name="Andreopoulos B."/>
            <person name="Baker S."/>
            <person name="Barry K."/>
            <person name="Bills G."/>
            <person name="Bluhm B."/>
            <person name="Cannon C."/>
            <person name="Castanera R."/>
            <person name="Culley D."/>
            <person name="Daum C."/>
            <person name="Ezra D."/>
            <person name="Gonzalez J."/>
            <person name="Henrissat B."/>
            <person name="Kuo A."/>
            <person name="Liang C."/>
            <person name="Lipzen A."/>
            <person name="Lutzoni F."/>
            <person name="Magnuson J."/>
            <person name="Mondo S."/>
            <person name="Nolan M."/>
            <person name="Ohm R."/>
            <person name="Pangilinan J."/>
            <person name="Park H.-J."/>
            <person name="Ramirez L."/>
            <person name="Alfaro M."/>
            <person name="Sun H."/>
            <person name="Tritt A."/>
            <person name="Yoshinaga Y."/>
            <person name="Zwiers L.-H."/>
            <person name="Turgeon B."/>
            <person name="Goodwin S."/>
            <person name="Spatafora J."/>
            <person name="Crous P."/>
            <person name="Grigoriev I."/>
        </authorList>
    </citation>
    <scope>NUCLEOTIDE SEQUENCE</scope>
    <source>
        <strain evidence="3">CBS 121167</strain>
    </source>
</reference>
<evidence type="ECO:0000313" key="3">
    <source>
        <dbReference type="EMBL" id="KAF2144525.1"/>
    </source>
</evidence>
<dbReference type="GO" id="GO:0005743">
    <property type="term" value="C:mitochondrial inner membrane"/>
    <property type="evidence" value="ECO:0007669"/>
    <property type="project" value="TreeGrafter"/>
</dbReference>
<dbReference type="OrthoDB" id="10256179at2759"/>
<proteinExistence type="predicted"/>
<sequence length="581" mass="62869">MLPSRCLRRAAAPRKPPTTPRKPFPRSVAVITAIGSVAAFYQYQSGGRIHRNVYAEAHAPAPRFEKHYRVGATPEETRDIISSQHLQVKRSWEHPGVYAWGSNTGKVVAPDSDEQFVKTPRRIPFFDGVLLRDIKLDRSFGAAINEKGDLLQWGTGFDKEHSQPAVTLRGKDLRSLVISRDRIIGLSGSGNVYSVPVAKAEQEKGNKPSESSWVPFLSSTSPIAYRTLEPKSLPWGEKVSALAGGLEHVLLLTDKGRVFSCAASDLDYPSKGQLGIPGLSWNTRPAGPYDQPHEVSTLRGFDISRIAAGDFHSLAADKDGRVFSFGDNAFGQLGFDYDADVPFVDSPALLPVQALYRGTGLTPRVTAIAAGGRNTYFTVDAARAATTTPTSNPADSSNSLAAQHQRRRTPPVTADTWACGQGIYGGLGNGRWTHIQGQPVKIPSLSALFEYSETQNQTLPIRLARLSVGANHAAAVMANEAHVAAGPAAAGASVADTNWGADVVFFGANQHFQIGTGRRNNVAVPTYLAPLDHAAERRVRGKEEHRLQITPRCRVRVNGRSVDLEQRVECGREVTAVYSGV</sequence>
<dbReference type="GeneID" id="54297515"/>
<dbReference type="AlphaFoldDB" id="A0A6A6BMN5"/>
<organism evidence="3 4">
    <name type="scientific">Aplosporella prunicola CBS 121167</name>
    <dbReference type="NCBI Taxonomy" id="1176127"/>
    <lineage>
        <taxon>Eukaryota</taxon>
        <taxon>Fungi</taxon>
        <taxon>Dikarya</taxon>
        <taxon>Ascomycota</taxon>
        <taxon>Pezizomycotina</taxon>
        <taxon>Dothideomycetes</taxon>
        <taxon>Dothideomycetes incertae sedis</taxon>
        <taxon>Botryosphaeriales</taxon>
        <taxon>Aplosporellaceae</taxon>
        <taxon>Aplosporella</taxon>
    </lineage>
</organism>
<dbReference type="SUPFAM" id="SSF50985">
    <property type="entry name" value="RCC1/BLIP-II"/>
    <property type="match status" value="1"/>
</dbReference>
<accession>A0A6A6BMN5</accession>
<gene>
    <name evidence="3" type="ORF">K452DRAFT_284852</name>
</gene>
<dbReference type="PROSITE" id="PS50012">
    <property type="entry name" value="RCC1_3"/>
    <property type="match status" value="2"/>
</dbReference>
<feature type="compositionally biased region" description="Polar residues" evidence="2">
    <location>
        <begin position="386"/>
        <end position="402"/>
    </location>
</feature>
<dbReference type="InterPro" id="IPR000408">
    <property type="entry name" value="Reg_chr_condens"/>
</dbReference>
<dbReference type="EMBL" id="ML995479">
    <property type="protein sequence ID" value="KAF2144525.1"/>
    <property type="molecule type" value="Genomic_DNA"/>
</dbReference>
<dbReference type="GO" id="GO:0034551">
    <property type="term" value="P:mitochondrial respiratory chain complex III assembly"/>
    <property type="evidence" value="ECO:0007669"/>
    <property type="project" value="TreeGrafter"/>
</dbReference>
<dbReference type="InterPro" id="IPR009091">
    <property type="entry name" value="RCC1/BLIP-II"/>
</dbReference>
<name>A0A6A6BMN5_9PEZI</name>
<evidence type="ECO:0000256" key="1">
    <source>
        <dbReference type="PROSITE-ProRule" id="PRU00235"/>
    </source>
</evidence>
<dbReference type="PANTHER" id="PTHR47563">
    <property type="entry name" value="PROTEIN FMP25, MITOCHONDRIAL"/>
    <property type="match status" value="1"/>
</dbReference>
<feature type="region of interest" description="Disordered" evidence="2">
    <location>
        <begin position="386"/>
        <end position="413"/>
    </location>
</feature>
<dbReference type="Gene3D" id="2.130.10.30">
    <property type="entry name" value="Regulator of chromosome condensation 1/beta-lactamase-inhibitor protein II"/>
    <property type="match status" value="1"/>
</dbReference>